<dbReference type="GO" id="GO:0000272">
    <property type="term" value="P:polysaccharide catabolic process"/>
    <property type="evidence" value="ECO:0007669"/>
    <property type="project" value="UniProtKB-KW"/>
</dbReference>
<evidence type="ECO:0000256" key="2">
    <source>
        <dbReference type="ARBA" id="ARBA00008834"/>
    </source>
</evidence>
<dbReference type="InterPro" id="IPR012334">
    <property type="entry name" value="Pectin_lyas_fold"/>
</dbReference>
<dbReference type="SUPFAM" id="SSF51126">
    <property type="entry name" value="Pectin lyase-like"/>
    <property type="match status" value="1"/>
</dbReference>
<dbReference type="GO" id="GO:0005576">
    <property type="term" value="C:extracellular region"/>
    <property type="evidence" value="ECO:0007669"/>
    <property type="project" value="UniProtKB-SubCell"/>
</dbReference>
<comment type="similarity">
    <text evidence="2 13">Belongs to the glycosyl hydrolase 28 family.</text>
</comment>
<evidence type="ECO:0000256" key="9">
    <source>
        <dbReference type="ARBA" id="ARBA00023295"/>
    </source>
</evidence>
<dbReference type="Pfam" id="PF00295">
    <property type="entry name" value="Glyco_hydro_28"/>
    <property type="match status" value="1"/>
</dbReference>
<dbReference type="GO" id="GO:0016829">
    <property type="term" value="F:lyase activity"/>
    <property type="evidence" value="ECO:0007669"/>
    <property type="project" value="UniProtKB-KW"/>
</dbReference>
<keyword evidence="10" id="KW-0961">Cell wall biogenesis/degradation</keyword>
<evidence type="ECO:0000256" key="6">
    <source>
        <dbReference type="ARBA" id="ARBA00022801"/>
    </source>
</evidence>
<dbReference type="AlphaFoldDB" id="A0A177CV31"/>
<name>A0A177CV31_9PLEO</name>
<proteinExistence type="inferred from homology"/>
<dbReference type="InterPro" id="IPR011050">
    <property type="entry name" value="Pectin_lyase_fold/virulence"/>
</dbReference>
<accession>A0A177CV31</accession>
<evidence type="ECO:0000256" key="3">
    <source>
        <dbReference type="ARBA" id="ARBA00022525"/>
    </source>
</evidence>
<dbReference type="InParanoid" id="A0A177CV31"/>
<dbReference type="Proteomes" id="UP000077069">
    <property type="component" value="Unassembled WGS sequence"/>
</dbReference>
<keyword evidence="14" id="KW-0456">Lyase</keyword>
<evidence type="ECO:0000256" key="12">
    <source>
        <dbReference type="ARBA" id="ARBA00037278"/>
    </source>
</evidence>
<dbReference type="Gene3D" id="2.160.20.10">
    <property type="entry name" value="Single-stranded right-handed beta-helix, Pectin lyase-like"/>
    <property type="match status" value="1"/>
</dbReference>
<evidence type="ECO:0000256" key="8">
    <source>
        <dbReference type="ARBA" id="ARBA00023277"/>
    </source>
</evidence>
<keyword evidence="8" id="KW-0119">Carbohydrate metabolism</keyword>
<evidence type="ECO:0000256" key="1">
    <source>
        <dbReference type="ARBA" id="ARBA00004613"/>
    </source>
</evidence>
<keyword evidence="4" id="KW-0732">Signal</keyword>
<evidence type="ECO:0000256" key="5">
    <source>
        <dbReference type="ARBA" id="ARBA00022737"/>
    </source>
</evidence>
<keyword evidence="6 13" id="KW-0378">Hydrolase</keyword>
<gene>
    <name evidence="14" type="ORF">CC84DRAFT_1084733</name>
</gene>
<dbReference type="OrthoDB" id="187139at2759"/>
<keyword evidence="3" id="KW-0964">Secreted</keyword>
<dbReference type="EMBL" id="KV441549">
    <property type="protein sequence ID" value="OAG10762.1"/>
    <property type="molecule type" value="Genomic_DNA"/>
</dbReference>
<evidence type="ECO:0000256" key="13">
    <source>
        <dbReference type="RuleBase" id="RU361169"/>
    </source>
</evidence>
<dbReference type="GO" id="GO:0004650">
    <property type="term" value="F:polygalacturonase activity"/>
    <property type="evidence" value="ECO:0007669"/>
    <property type="project" value="InterPro"/>
</dbReference>
<dbReference type="RefSeq" id="XP_018041127.1">
    <property type="nucleotide sequence ID" value="XM_018174065.1"/>
</dbReference>
<organism evidence="14 15">
    <name type="scientific">Paraphaeosphaeria sporulosa</name>
    <dbReference type="NCBI Taxonomy" id="1460663"/>
    <lineage>
        <taxon>Eukaryota</taxon>
        <taxon>Fungi</taxon>
        <taxon>Dikarya</taxon>
        <taxon>Ascomycota</taxon>
        <taxon>Pezizomycotina</taxon>
        <taxon>Dothideomycetes</taxon>
        <taxon>Pleosporomycetidae</taxon>
        <taxon>Pleosporales</taxon>
        <taxon>Massarineae</taxon>
        <taxon>Didymosphaeriaceae</taxon>
        <taxon>Paraphaeosphaeria</taxon>
    </lineage>
</organism>
<dbReference type="PANTHER" id="PTHR31736">
    <property type="match status" value="1"/>
</dbReference>
<dbReference type="GeneID" id="28757551"/>
<evidence type="ECO:0000313" key="14">
    <source>
        <dbReference type="EMBL" id="OAG10762.1"/>
    </source>
</evidence>
<keyword evidence="9 13" id="KW-0326">Glycosidase</keyword>
<comment type="function">
    <text evidence="12">Pectinolytic enzyme involved in the degradation of xylogalacturonan (xga), a galacturonan backbone heavily substituted with xylose, and which is one important component of the hairy regions of pectin. Activity requires a galacturonic acid backbone substituted with xylose.</text>
</comment>
<comment type="subcellular location">
    <subcellularLocation>
        <location evidence="1">Secreted</location>
    </subcellularLocation>
</comment>
<sequence>MSNLQVSGRGPIPRSITYDKSFDILARLAESEESSDDAWVPATAYTTRVADVDTTRNEFNTYPVAVASLSVTPRRNLHLRICYKAGQVETASVLPASHNIVPTIEGNTITFSLDRALDLMLEINGDKWQALHLLVNTIDDGDPKGDEEGVWYFGPGVNKSSATEKISDGMLVVPSNTTVYLARDAFVTAQIVFANVENSAIKGPGFICRDDYDASLSSRPRELAGGAILIERSRNILVQQVTSLRSFGFSLPIGQGRDIHIDCYRSFSSHGNGDGIDLFCCQHIVIENCFLRNSDDTIAIYGHRWEYQGDTEDIRIRNCTLLPDIAHPIQIGTHGHPEVPETLSNIHISNIDILDHSENQLWYQGCIAINAGDANLVQDILVENVRVERITRGQLFNIRVMKNAMWTTAPGLGIRNVTFRNIEFNLDKSKTVNPSQILGFDASRPVENVTFENLKVGGSLIHDHMSKPRWYLTSDFIPMFVNEHANNVTFRLGN</sequence>
<dbReference type="GO" id="GO:0071555">
    <property type="term" value="P:cell wall organization"/>
    <property type="evidence" value="ECO:0007669"/>
    <property type="project" value="UniProtKB-KW"/>
</dbReference>
<protein>
    <submittedName>
        <fullName evidence="14">Pectin lyase-like protein</fullName>
    </submittedName>
</protein>
<keyword evidence="7" id="KW-0325">Glycoprotein</keyword>
<reference evidence="14 15" key="1">
    <citation type="submission" date="2016-05" db="EMBL/GenBank/DDBJ databases">
        <title>Comparative analysis of secretome profiles of manganese(II)-oxidizing ascomycete fungi.</title>
        <authorList>
            <consortium name="DOE Joint Genome Institute"/>
            <person name="Zeiner C.A."/>
            <person name="Purvine S.O."/>
            <person name="Zink E.M."/>
            <person name="Wu S."/>
            <person name="Pasa-Tolic L."/>
            <person name="Chaput D.L."/>
            <person name="Haridas S."/>
            <person name="Grigoriev I.V."/>
            <person name="Santelli C.M."/>
            <person name="Hansel C.M."/>
        </authorList>
    </citation>
    <scope>NUCLEOTIDE SEQUENCE [LARGE SCALE GENOMIC DNA]</scope>
    <source>
        <strain evidence="14 15">AP3s5-JAC2a</strain>
    </source>
</reference>
<keyword evidence="5" id="KW-0677">Repeat</keyword>
<evidence type="ECO:0000256" key="7">
    <source>
        <dbReference type="ARBA" id="ARBA00023180"/>
    </source>
</evidence>
<evidence type="ECO:0000256" key="4">
    <source>
        <dbReference type="ARBA" id="ARBA00022729"/>
    </source>
</evidence>
<keyword evidence="11" id="KW-0624">Polysaccharide degradation</keyword>
<dbReference type="InterPro" id="IPR000743">
    <property type="entry name" value="Glyco_hydro_28"/>
</dbReference>
<evidence type="ECO:0000313" key="15">
    <source>
        <dbReference type="Proteomes" id="UP000077069"/>
    </source>
</evidence>
<evidence type="ECO:0000256" key="11">
    <source>
        <dbReference type="ARBA" id="ARBA00023326"/>
    </source>
</evidence>
<keyword evidence="15" id="KW-1185">Reference proteome</keyword>
<evidence type="ECO:0000256" key="10">
    <source>
        <dbReference type="ARBA" id="ARBA00023316"/>
    </source>
</evidence>
<dbReference type="PANTHER" id="PTHR31736:SF9">
    <property type="entry name" value="ENDO-XYLOGALACTURONAN HYDROLASE A-RELATED"/>
    <property type="match status" value="1"/>
</dbReference>